<dbReference type="Gene3D" id="1.10.510.10">
    <property type="entry name" value="Transferase(Phosphotransferase) domain 1"/>
    <property type="match status" value="1"/>
</dbReference>
<accession>A0A540L1I8</accession>
<proteinExistence type="inferred from homology"/>
<comment type="caution">
    <text evidence="2">The sequence shown here is derived from an EMBL/GenBank/DDBJ whole genome shotgun (WGS) entry which is preliminary data.</text>
</comment>
<organism evidence="2 3">
    <name type="scientific">Malus baccata</name>
    <name type="common">Siberian crab apple</name>
    <name type="synonym">Pyrus baccata</name>
    <dbReference type="NCBI Taxonomy" id="106549"/>
    <lineage>
        <taxon>Eukaryota</taxon>
        <taxon>Viridiplantae</taxon>
        <taxon>Streptophyta</taxon>
        <taxon>Embryophyta</taxon>
        <taxon>Tracheophyta</taxon>
        <taxon>Spermatophyta</taxon>
        <taxon>Magnoliopsida</taxon>
        <taxon>eudicotyledons</taxon>
        <taxon>Gunneridae</taxon>
        <taxon>Pentapetalae</taxon>
        <taxon>rosids</taxon>
        <taxon>fabids</taxon>
        <taxon>Rosales</taxon>
        <taxon>Rosaceae</taxon>
        <taxon>Amygdaloideae</taxon>
        <taxon>Maleae</taxon>
        <taxon>Malus</taxon>
    </lineage>
</organism>
<protein>
    <recommendedName>
        <fullName evidence="4">Protein kinase domain-containing protein</fullName>
    </recommendedName>
</protein>
<dbReference type="AlphaFoldDB" id="A0A540L1I8"/>
<dbReference type="SUPFAM" id="SSF56112">
    <property type="entry name" value="Protein kinase-like (PK-like)"/>
    <property type="match status" value="1"/>
</dbReference>
<dbReference type="Proteomes" id="UP000315295">
    <property type="component" value="Unassembled WGS sequence"/>
</dbReference>
<sequence length="143" mass="16012">MKTKTKEDSSHYPPICFSSTPPSVGIPLCFLNFEGGNQTIEWAMHLRVALYIAEALDYCSTEGRLLYHDLNAYRDGDPRLSCFGLMKNSRDGKSYSTNLAYTPLEYLRNGRVTPESVVYSFGTILLDLLSGKHISPSHVSELL</sequence>
<dbReference type="GO" id="GO:0005524">
    <property type="term" value="F:ATP binding"/>
    <property type="evidence" value="ECO:0007669"/>
    <property type="project" value="UniProtKB-KW"/>
</dbReference>
<dbReference type="STRING" id="106549.A0A540L1I8"/>
<evidence type="ECO:0008006" key="4">
    <source>
        <dbReference type="Google" id="ProtNLM"/>
    </source>
</evidence>
<dbReference type="InterPro" id="IPR011009">
    <property type="entry name" value="Kinase-like_dom_sf"/>
</dbReference>
<dbReference type="InterPro" id="IPR045845">
    <property type="entry name" value="BSK"/>
</dbReference>
<dbReference type="PANTHER" id="PTHR45863">
    <property type="entry name" value="SERINE/THREONINE-PROTEIN KINASE BSK5"/>
    <property type="match status" value="1"/>
</dbReference>
<dbReference type="GO" id="GO:0012505">
    <property type="term" value="C:endomembrane system"/>
    <property type="evidence" value="ECO:0007669"/>
    <property type="project" value="UniProtKB-SubCell"/>
</dbReference>
<dbReference type="GO" id="GO:0009742">
    <property type="term" value="P:brassinosteroid mediated signaling pathway"/>
    <property type="evidence" value="ECO:0007669"/>
    <property type="project" value="InterPro"/>
</dbReference>
<name>A0A540L1I8_MALBA</name>
<dbReference type="EMBL" id="VIEB01000811">
    <property type="protein sequence ID" value="TQD80353.1"/>
    <property type="molecule type" value="Genomic_DNA"/>
</dbReference>
<evidence type="ECO:0000313" key="3">
    <source>
        <dbReference type="Proteomes" id="UP000315295"/>
    </source>
</evidence>
<dbReference type="GO" id="GO:0004672">
    <property type="term" value="F:protein kinase activity"/>
    <property type="evidence" value="ECO:0007669"/>
    <property type="project" value="InterPro"/>
</dbReference>
<evidence type="ECO:0000313" key="2">
    <source>
        <dbReference type="EMBL" id="TQD80353.1"/>
    </source>
</evidence>
<comment type="similarity">
    <text evidence="1">Belongs to the protein kinase superfamily. Ser/Thr protein kinase family.</text>
</comment>
<evidence type="ECO:0000256" key="1">
    <source>
        <dbReference type="ARBA" id="ARBA00008684"/>
    </source>
</evidence>
<keyword evidence="3" id="KW-1185">Reference proteome</keyword>
<dbReference type="PANTHER" id="PTHR45863:SF22">
    <property type="entry name" value="SERINE_THREONINE-PROTEIN KINASE BSK1"/>
    <property type="match status" value="1"/>
</dbReference>
<reference evidence="2 3" key="1">
    <citation type="journal article" date="2019" name="G3 (Bethesda)">
        <title>Sequencing of a Wild Apple (Malus baccata) Genome Unravels the Differences Between Cultivated and Wild Apple Species Regarding Disease Resistance and Cold Tolerance.</title>
        <authorList>
            <person name="Chen X."/>
        </authorList>
    </citation>
    <scope>NUCLEOTIDE SEQUENCE [LARGE SCALE GENOMIC DNA]</scope>
    <source>
        <strain evidence="3">cv. Shandingzi</strain>
        <tissue evidence="2">Leaves</tissue>
    </source>
</reference>
<gene>
    <name evidence="2" type="ORF">C1H46_034084</name>
</gene>